<comment type="caution">
    <text evidence="2">The sequence shown here is derived from an EMBL/GenBank/DDBJ whole genome shotgun (WGS) entry which is preliminary data.</text>
</comment>
<dbReference type="PANTHER" id="PTHR40866">
    <property type="entry name" value="BED-TYPE DOMAIN-CONTAINING PROTEIN"/>
    <property type="match status" value="1"/>
</dbReference>
<dbReference type="InterPro" id="IPR008906">
    <property type="entry name" value="HATC_C_dom"/>
</dbReference>
<sequence length="52" mass="5819">MIPPISNRCERLFSQCTLVLSPLRSSLLPANSEMLVFLRANRELWGSTSLLG</sequence>
<dbReference type="EMBL" id="NBNE01003692">
    <property type="protein sequence ID" value="OWZ07063.1"/>
    <property type="molecule type" value="Genomic_DNA"/>
</dbReference>
<dbReference type="Pfam" id="PF05699">
    <property type="entry name" value="Dimer_Tnp_hAT"/>
    <property type="match status" value="1"/>
</dbReference>
<dbReference type="PANTHER" id="PTHR40866:SF1">
    <property type="entry name" value="BED-TYPE DOMAIN-CONTAINING PROTEIN"/>
    <property type="match status" value="1"/>
</dbReference>
<proteinExistence type="predicted"/>
<protein>
    <recommendedName>
        <fullName evidence="1">HAT C-terminal dimerisation domain-containing protein</fullName>
    </recommendedName>
</protein>
<dbReference type="Proteomes" id="UP000198211">
    <property type="component" value="Unassembled WGS sequence"/>
</dbReference>
<evidence type="ECO:0000313" key="3">
    <source>
        <dbReference type="Proteomes" id="UP000198211"/>
    </source>
</evidence>
<evidence type="ECO:0000259" key="1">
    <source>
        <dbReference type="Pfam" id="PF05699"/>
    </source>
</evidence>
<evidence type="ECO:0000313" key="2">
    <source>
        <dbReference type="EMBL" id="OWZ07063.1"/>
    </source>
</evidence>
<dbReference type="InterPro" id="IPR012337">
    <property type="entry name" value="RNaseH-like_sf"/>
</dbReference>
<name>A0A225VNR0_9STRA</name>
<reference evidence="3" key="1">
    <citation type="submission" date="2017-03" db="EMBL/GenBank/DDBJ databases">
        <title>Phytopthora megakarya and P. palmivora, two closely related causual agents of cacao black pod achieved similar genome size and gene model numbers by different mechanisms.</title>
        <authorList>
            <person name="Ali S."/>
            <person name="Shao J."/>
            <person name="Larry D.J."/>
            <person name="Kronmiller B."/>
            <person name="Shen D."/>
            <person name="Strem M.D."/>
            <person name="Melnick R.L."/>
            <person name="Guiltinan M.J."/>
            <person name="Tyler B.M."/>
            <person name="Meinhardt L.W."/>
            <person name="Bailey B.A."/>
        </authorList>
    </citation>
    <scope>NUCLEOTIDE SEQUENCE [LARGE SCALE GENOMIC DNA]</scope>
    <source>
        <strain evidence="3">zdho120</strain>
    </source>
</reference>
<gene>
    <name evidence="2" type="ORF">PHMEG_00020596</name>
</gene>
<dbReference type="AlphaFoldDB" id="A0A225VNR0"/>
<accession>A0A225VNR0</accession>
<dbReference type="GO" id="GO:0046983">
    <property type="term" value="F:protein dimerization activity"/>
    <property type="evidence" value="ECO:0007669"/>
    <property type="project" value="InterPro"/>
</dbReference>
<dbReference type="SUPFAM" id="SSF53098">
    <property type="entry name" value="Ribonuclease H-like"/>
    <property type="match status" value="1"/>
</dbReference>
<organism evidence="2 3">
    <name type="scientific">Phytophthora megakarya</name>
    <dbReference type="NCBI Taxonomy" id="4795"/>
    <lineage>
        <taxon>Eukaryota</taxon>
        <taxon>Sar</taxon>
        <taxon>Stramenopiles</taxon>
        <taxon>Oomycota</taxon>
        <taxon>Peronosporomycetes</taxon>
        <taxon>Peronosporales</taxon>
        <taxon>Peronosporaceae</taxon>
        <taxon>Phytophthora</taxon>
    </lineage>
</organism>
<keyword evidence="3" id="KW-1185">Reference proteome</keyword>
<feature type="domain" description="HAT C-terminal dimerisation" evidence="1">
    <location>
        <begin position="3"/>
        <end position="41"/>
    </location>
</feature>